<evidence type="ECO:0000259" key="7">
    <source>
        <dbReference type="Pfam" id="PF00135"/>
    </source>
</evidence>
<name>A0ABQ9JHK5_9CUCU</name>
<dbReference type="EMBL" id="JAPWTJ010000555">
    <property type="protein sequence ID" value="KAJ8977381.1"/>
    <property type="molecule type" value="Genomic_DNA"/>
</dbReference>
<comment type="caution">
    <text evidence="8">The sequence shown here is derived from an EMBL/GenBank/DDBJ whole genome shotgun (WGS) entry which is preliminary data.</text>
</comment>
<evidence type="ECO:0000256" key="2">
    <source>
        <dbReference type="ARBA" id="ARBA00022487"/>
    </source>
</evidence>
<dbReference type="InterPro" id="IPR002018">
    <property type="entry name" value="CarbesteraseB"/>
</dbReference>
<keyword evidence="3 6" id="KW-0378">Hydrolase</keyword>
<dbReference type="InterPro" id="IPR019826">
    <property type="entry name" value="Carboxylesterase_B_AS"/>
</dbReference>
<organism evidence="8 9">
    <name type="scientific">Molorchus minor</name>
    <dbReference type="NCBI Taxonomy" id="1323400"/>
    <lineage>
        <taxon>Eukaryota</taxon>
        <taxon>Metazoa</taxon>
        <taxon>Ecdysozoa</taxon>
        <taxon>Arthropoda</taxon>
        <taxon>Hexapoda</taxon>
        <taxon>Insecta</taxon>
        <taxon>Pterygota</taxon>
        <taxon>Neoptera</taxon>
        <taxon>Endopterygota</taxon>
        <taxon>Coleoptera</taxon>
        <taxon>Polyphaga</taxon>
        <taxon>Cucujiformia</taxon>
        <taxon>Chrysomeloidea</taxon>
        <taxon>Cerambycidae</taxon>
        <taxon>Lamiinae</taxon>
        <taxon>Monochamini</taxon>
        <taxon>Molorchus</taxon>
    </lineage>
</organism>
<dbReference type="PANTHER" id="PTHR43142">
    <property type="entry name" value="CARBOXYLIC ESTER HYDROLASE"/>
    <property type="match status" value="1"/>
</dbReference>
<proteinExistence type="inferred from homology"/>
<evidence type="ECO:0000313" key="8">
    <source>
        <dbReference type="EMBL" id="KAJ8977381.1"/>
    </source>
</evidence>
<dbReference type="EC" id="3.1.1.-" evidence="6"/>
<evidence type="ECO:0000256" key="6">
    <source>
        <dbReference type="RuleBase" id="RU361235"/>
    </source>
</evidence>
<keyword evidence="9" id="KW-1185">Reference proteome</keyword>
<feature type="domain" description="Carboxylesterase type B" evidence="7">
    <location>
        <begin position="15"/>
        <end position="416"/>
    </location>
</feature>
<accession>A0ABQ9JHK5</accession>
<reference evidence="8" key="1">
    <citation type="journal article" date="2023" name="Insect Mol. Biol.">
        <title>Genome sequencing provides insights into the evolution of gene families encoding plant cell wall-degrading enzymes in longhorned beetles.</title>
        <authorList>
            <person name="Shin N.R."/>
            <person name="Okamura Y."/>
            <person name="Kirsch R."/>
            <person name="Pauchet Y."/>
        </authorList>
    </citation>
    <scope>NUCLEOTIDE SEQUENCE</scope>
    <source>
        <strain evidence="8">MMC_N1</strain>
    </source>
</reference>
<keyword evidence="4" id="KW-1015">Disulfide bond</keyword>
<dbReference type="PANTHER" id="PTHR43142:SF1">
    <property type="entry name" value="CARBOXYLIC ESTER HYDROLASE"/>
    <property type="match status" value="1"/>
</dbReference>
<evidence type="ECO:0000256" key="4">
    <source>
        <dbReference type="ARBA" id="ARBA00023157"/>
    </source>
</evidence>
<keyword evidence="5" id="KW-0325">Glycoprotein</keyword>
<evidence type="ECO:0000313" key="9">
    <source>
        <dbReference type="Proteomes" id="UP001162164"/>
    </source>
</evidence>
<evidence type="ECO:0000256" key="3">
    <source>
        <dbReference type="ARBA" id="ARBA00022801"/>
    </source>
</evidence>
<dbReference type="Gene3D" id="3.40.50.1820">
    <property type="entry name" value="alpha/beta hydrolase"/>
    <property type="match status" value="1"/>
</dbReference>
<sequence length="428" mass="48581">MEVATNMESATFSGSGPHYFMEHEVIVVTVNYRVGPQGFLSTGDTVIPGNNGLKDQSLALKWVQENIAQFGGNPDKVTIFGQSAGAASVTYQILSPQSQGLFRGAIAQSGSALTPWAFQRHAKDIAYQLAAQFDPTFNKSRTSQELLEFLQSVPGEDISNMATTFHPAGVSEECIIEGFYYSPVIEVEHEGAFLTENQYTLLESGNFSKVPPYYRNMLRRINWKSCKQVVENYESNVQNLANEDLHITDTGNLSLAGEEIRRIYTDDQLAANLSNAVRFYSDTSFTRSIIRYAELQSKYTDVYFYQFSYFGNMTGKDYIELPGAGKVPHAGDWLYQWAQGNRSNVHIFPDDDVLTHERYMKLFTDFSKYLNPTPEESSLIQNLTWPKFSPEHFYYLDIDVDLSIKVNPKEESYSKWVEVYDKWGVKPF</sequence>
<comment type="similarity">
    <text evidence="1 6">Belongs to the type-B carboxylesterase/lipase family.</text>
</comment>
<dbReference type="SUPFAM" id="SSF53474">
    <property type="entry name" value="alpha/beta-Hydrolases"/>
    <property type="match status" value="1"/>
</dbReference>
<evidence type="ECO:0000256" key="1">
    <source>
        <dbReference type="ARBA" id="ARBA00005964"/>
    </source>
</evidence>
<protein>
    <recommendedName>
        <fullName evidence="6">Carboxylic ester hydrolase</fullName>
        <ecNumber evidence="6">3.1.1.-</ecNumber>
    </recommendedName>
</protein>
<dbReference type="PROSITE" id="PS00122">
    <property type="entry name" value="CARBOXYLESTERASE_B_1"/>
    <property type="match status" value="1"/>
</dbReference>
<dbReference type="Pfam" id="PF00135">
    <property type="entry name" value="COesterase"/>
    <property type="match status" value="1"/>
</dbReference>
<gene>
    <name evidence="8" type="ORF">NQ317_001982</name>
</gene>
<dbReference type="InterPro" id="IPR029058">
    <property type="entry name" value="AB_hydrolase_fold"/>
</dbReference>
<keyword evidence="2" id="KW-0719">Serine esterase</keyword>
<evidence type="ECO:0000256" key="5">
    <source>
        <dbReference type="ARBA" id="ARBA00023180"/>
    </source>
</evidence>
<dbReference type="Proteomes" id="UP001162164">
    <property type="component" value="Unassembled WGS sequence"/>
</dbReference>